<dbReference type="GeneID" id="4317533"/>
<dbReference type="AlphaFoldDB" id="Q0CS79"/>
<comment type="function">
    <text evidence="11">Component of the ubiquinol-cytochrome c oxidoreductase, a multisubunit transmembrane complex that is part of the mitochondrial electron transport chain which drives oxidative phosphorylation. The complex plays an important role in the uptake of multiple carbon sources present in different host niches.</text>
</comment>
<evidence type="ECO:0000256" key="2">
    <source>
        <dbReference type="ARBA" id="ARBA00007668"/>
    </source>
</evidence>
<dbReference type="Pfam" id="PF02939">
    <property type="entry name" value="UcrQ"/>
    <property type="match status" value="1"/>
</dbReference>
<dbReference type="InterPro" id="IPR036642">
    <property type="entry name" value="Cyt_bc1_su8_sf"/>
</dbReference>
<accession>Q0CS79</accession>
<evidence type="ECO:0000256" key="1">
    <source>
        <dbReference type="ARBA" id="ARBA00004434"/>
    </source>
</evidence>
<keyword evidence="5 11" id="KW-0812">Transmembrane</keyword>
<dbReference type="PANTHER" id="PTHR12119:SF2">
    <property type="entry name" value="CYTOCHROME B-C1 COMPLEX SUBUNIT 8"/>
    <property type="match status" value="1"/>
</dbReference>
<organism evidence="12 13">
    <name type="scientific">Aspergillus terreus (strain NIH 2624 / FGSC A1156)</name>
    <dbReference type="NCBI Taxonomy" id="341663"/>
    <lineage>
        <taxon>Eukaryota</taxon>
        <taxon>Fungi</taxon>
        <taxon>Dikarya</taxon>
        <taxon>Ascomycota</taxon>
        <taxon>Pezizomycotina</taxon>
        <taxon>Eurotiomycetes</taxon>
        <taxon>Eurotiomycetidae</taxon>
        <taxon>Eurotiales</taxon>
        <taxon>Aspergillaceae</taxon>
        <taxon>Aspergillus</taxon>
        <taxon>Aspergillus subgen. Circumdati</taxon>
    </lineage>
</organism>
<dbReference type="RefSeq" id="XP_001212633.1">
    <property type="nucleotide sequence ID" value="XM_001212633.1"/>
</dbReference>
<evidence type="ECO:0000313" key="13">
    <source>
        <dbReference type="Proteomes" id="UP000007963"/>
    </source>
</evidence>
<evidence type="ECO:0000256" key="7">
    <source>
        <dbReference type="ARBA" id="ARBA00022982"/>
    </source>
</evidence>
<protein>
    <recommendedName>
        <fullName evidence="11">Cytochrome b-c1 complex subunit 8</fullName>
    </recommendedName>
    <alternativeName>
        <fullName evidence="11">Complex III subunit 8</fullName>
    </alternativeName>
</protein>
<evidence type="ECO:0000313" key="12">
    <source>
        <dbReference type="EMBL" id="EAU36729.1"/>
    </source>
</evidence>
<dbReference type="PANTHER" id="PTHR12119">
    <property type="entry name" value="UBIQUINOL-CYTOCHROME C REDUCTASE COMPLEX UBIQUINONE-BINDING PROTEIN QP-C"/>
    <property type="match status" value="1"/>
</dbReference>
<dbReference type="EMBL" id="CH476597">
    <property type="protein sequence ID" value="EAU36729.1"/>
    <property type="molecule type" value="Genomic_DNA"/>
</dbReference>
<dbReference type="GO" id="GO:0005743">
    <property type="term" value="C:mitochondrial inner membrane"/>
    <property type="evidence" value="ECO:0007669"/>
    <property type="project" value="UniProtKB-SubCell"/>
</dbReference>
<comment type="similarity">
    <text evidence="2 11">Belongs to the UQCRQ/QCR8 family.</text>
</comment>
<keyword evidence="4 11" id="KW-0679">Respiratory chain</keyword>
<evidence type="ECO:0000256" key="8">
    <source>
        <dbReference type="ARBA" id="ARBA00022989"/>
    </source>
</evidence>
<dbReference type="Gene3D" id="1.20.5.210">
    <property type="entry name" value="Cytochrome b-c1 complex subunit 8"/>
    <property type="match status" value="1"/>
</dbReference>
<dbReference type="OMA" id="LWADERQ"/>
<comment type="subcellular location">
    <subcellularLocation>
        <location evidence="1 11">Mitochondrion inner membrane</location>
        <topology evidence="1 11">Single-pass membrane protein</topology>
    </subcellularLocation>
</comment>
<keyword evidence="6 11" id="KW-0999">Mitochondrion inner membrane</keyword>
<evidence type="ECO:0000256" key="6">
    <source>
        <dbReference type="ARBA" id="ARBA00022792"/>
    </source>
</evidence>
<sequence>MGGNLNDPKNGYWLGVPGAFVRASPQRVVTYVRSPNRLRPLAGCLHAAIFNVARRCRQQALYVVPPFIVAYVALLWADERQYSYAGDIVDF</sequence>
<dbReference type="HOGENOM" id="CLU_156007_0_1_1"/>
<dbReference type="InterPro" id="IPR004205">
    <property type="entry name" value="Cyt_bc1_su8"/>
</dbReference>
<dbReference type="GO" id="GO:0045275">
    <property type="term" value="C:respiratory chain complex III"/>
    <property type="evidence" value="ECO:0007669"/>
    <property type="project" value="UniProtKB-UniRule"/>
</dbReference>
<keyword evidence="10 11" id="KW-0472">Membrane</keyword>
<dbReference type="STRING" id="341663.Q0CS79"/>
<gene>
    <name evidence="12" type="ORF">ATEG_03455</name>
</gene>
<feature type="transmembrane region" description="Helical" evidence="11">
    <location>
        <begin position="60"/>
        <end position="77"/>
    </location>
</feature>
<dbReference type="VEuPathDB" id="FungiDB:ATEG_03455"/>
<dbReference type="SUPFAM" id="SSF81508">
    <property type="entry name" value="Ubiquinone-binding protein QP-C of cytochrome bc1 complex (Ubiquinol-cytochrome c reductase)"/>
    <property type="match status" value="1"/>
</dbReference>
<reference evidence="13" key="1">
    <citation type="submission" date="2005-09" db="EMBL/GenBank/DDBJ databases">
        <title>Annotation of the Aspergillus terreus NIH2624 genome.</title>
        <authorList>
            <person name="Birren B.W."/>
            <person name="Lander E.S."/>
            <person name="Galagan J.E."/>
            <person name="Nusbaum C."/>
            <person name="Devon K."/>
            <person name="Henn M."/>
            <person name="Ma L.-J."/>
            <person name="Jaffe D.B."/>
            <person name="Butler J."/>
            <person name="Alvarez P."/>
            <person name="Gnerre S."/>
            <person name="Grabherr M."/>
            <person name="Kleber M."/>
            <person name="Mauceli E.W."/>
            <person name="Brockman W."/>
            <person name="Rounsley S."/>
            <person name="Young S.K."/>
            <person name="LaButti K."/>
            <person name="Pushparaj V."/>
            <person name="DeCaprio D."/>
            <person name="Crawford M."/>
            <person name="Koehrsen M."/>
            <person name="Engels R."/>
            <person name="Montgomery P."/>
            <person name="Pearson M."/>
            <person name="Howarth C."/>
            <person name="Larson L."/>
            <person name="Luoma S."/>
            <person name="White J."/>
            <person name="Alvarado L."/>
            <person name="Kodira C.D."/>
            <person name="Zeng Q."/>
            <person name="Oleary S."/>
            <person name="Yandava C."/>
            <person name="Denning D.W."/>
            <person name="Nierman W.C."/>
            <person name="Milne T."/>
            <person name="Madden K."/>
        </authorList>
    </citation>
    <scope>NUCLEOTIDE SEQUENCE [LARGE SCALE GENOMIC DNA]</scope>
    <source>
        <strain evidence="13">NIH 2624 / FGSC A1156</strain>
    </source>
</reference>
<evidence type="ECO:0000256" key="11">
    <source>
        <dbReference type="RuleBase" id="RU368118"/>
    </source>
</evidence>
<keyword evidence="8 11" id="KW-1133">Transmembrane helix</keyword>
<evidence type="ECO:0000256" key="5">
    <source>
        <dbReference type="ARBA" id="ARBA00022692"/>
    </source>
</evidence>
<evidence type="ECO:0000256" key="9">
    <source>
        <dbReference type="ARBA" id="ARBA00023128"/>
    </source>
</evidence>
<name>Q0CS79_ASPTN</name>
<dbReference type="OrthoDB" id="6683853at2759"/>
<evidence type="ECO:0000256" key="10">
    <source>
        <dbReference type="ARBA" id="ARBA00023136"/>
    </source>
</evidence>
<proteinExistence type="inferred from homology"/>
<keyword evidence="9 11" id="KW-0496">Mitochondrion</keyword>
<evidence type="ECO:0000256" key="3">
    <source>
        <dbReference type="ARBA" id="ARBA00022448"/>
    </source>
</evidence>
<keyword evidence="3 11" id="KW-0813">Transport</keyword>
<evidence type="ECO:0000256" key="4">
    <source>
        <dbReference type="ARBA" id="ARBA00022660"/>
    </source>
</evidence>
<keyword evidence="7 11" id="KW-0249">Electron transport</keyword>
<comment type="subunit">
    <text evidence="11">Component of the ubiquinol-cytochrome c oxidoreductase (cytochrome b-c1 complex, complex III, CIII), a multisubunit enzyme composed of 3 respiratory subunits cytochrome b, cytochrome c1 and Rieske protein, 2 core protein subunits, and additional low-molecular weight protein subunits. The complex exists as an obligatory dimer and forms supercomplexes (SCs) in the inner mitochondrial membrane with cytochrome c oxidase (complex IV, CIV).</text>
</comment>
<dbReference type="Proteomes" id="UP000007963">
    <property type="component" value="Unassembled WGS sequence"/>
</dbReference>
<dbReference type="GO" id="GO:0006122">
    <property type="term" value="P:mitochondrial electron transport, ubiquinol to cytochrome c"/>
    <property type="evidence" value="ECO:0007669"/>
    <property type="project" value="UniProtKB-UniRule"/>
</dbReference>